<comment type="caution">
    <text evidence="1">The sequence shown here is derived from an EMBL/GenBank/DDBJ whole genome shotgun (WGS) entry which is preliminary data.</text>
</comment>
<dbReference type="CDD" id="cd22231">
    <property type="entry name" value="RHH_NikR_HicB-like"/>
    <property type="match status" value="1"/>
</dbReference>
<sequence length="87" mass="9814">MSTRELRVSLDAELADRIEKQVQSGSYTSISELVTETVRMKVDDDDALERWLRLEIPAGHAEYLADPSAAIPAESVMDWIKHQRSKG</sequence>
<evidence type="ECO:0000313" key="1">
    <source>
        <dbReference type="EMBL" id="KKN89019.1"/>
    </source>
</evidence>
<dbReference type="GO" id="GO:0006355">
    <property type="term" value="P:regulation of DNA-templated transcription"/>
    <property type="evidence" value="ECO:0007669"/>
    <property type="project" value="InterPro"/>
</dbReference>
<name>A0A0F9UBJ7_9ZZZZ</name>
<proteinExistence type="predicted"/>
<dbReference type="InterPro" id="IPR010985">
    <property type="entry name" value="Ribbon_hlx_hlx"/>
</dbReference>
<reference evidence="1" key="1">
    <citation type="journal article" date="2015" name="Nature">
        <title>Complex archaea that bridge the gap between prokaryotes and eukaryotes.</title>
        <authorList>
            <person name="Spang A."/>
            <person name="Saw J.H."/>
            <person name="Jorgensen S.L."/>
            <person name="Zaremba-Niedzwiedzka K."/>
            <person name="Martijn J."/>
            <person name="Lind A.E."/>
            <person name="van Eijk R."/>
            <person name="Schleper C."/>
            <person name="Guy L."/>
            <person name="Ettema T.J."/>
        </authorList>
    </citation>
    <scope>NUCLEOTIDE SEQUENCE</scope>
</reference>
<protein>
    <recommendedName>
        <fullName evidence="2">Ribbon-helix-helix protein CopG domain-containing protein</fullName>
    </recommendedName>
</protein>
<dbReference type="EMBL" id="LAZR01000123">
    <property type="protein sequence ID" value="KKN89019.1"/>
    <property type="molecule type" value="Genomic_DNA"/>
</dbReference>
<evidence type="ECO:0008006" key="2">
    <source>
        <dbReference type="Google" id="ProtNLM"/>
    </source>
</evidence>
<dbReference type="Gene3D" id="6.10.10.120">
    <property type="entry name" value="Antitoxin ParD1-like"/>
    <property type="match status" value="1"/>
</dbReference>
<organism evidence="1">
    <name type="scientific">marine sediment metagenome</name>
    <dbReference type="NCBI Taxonomy" id="412755"/>
    <lineage>
        <taxon>unclassified sequences</taxon>
        <taxon>metagenomes</taxon>
        <taxon>ecological metagenomes</taxon>
    </lineage>
</organism>
<dbReference type="SUPFAM" id="SSF47598">
    <property type="entry name" value="Ribbon-helix-helix"/>
    <property type="match status" value="1"/>
</dbReference>
<accession>A0A0F9UBJ7</accession>
<dbReference type="InterPro" id="IPR038296">
    <property type="entry name" value="ParD_sf"/>
</dbReference>
<dbReference type="AlphaFoldDB" id="A0A0F9UBJ7"/>
<gene>
    <name evidence="1" type="ORF">LCGC14_0242120</name>
</gene>